<dbReference type="InterPro" id="IPR000719">
    <property type="entry name" value="Prot_kinase_dom"/>
</dbReference>
<dbReference type="PROSITE" id="PS50297">
    <property type="entry name" value="ANK_REP_REGION"/>
    <property type="match status" value="3"/>
</dbReference>
<name>A0A9W6U7Z0_9STRA</name>
<dbReference type="Pfam" id="PF07714">
    <property type="entry name" value="PK_Tyr_Ser-Thr"/>
    <property type="match status" value="1"/>
</dbReference>
<keyword evidence="4" id="KW-0040">ANK repeat</keyword>
<dbReference type="InterPro" id="IPR036770">
    <property type="entry name" value="Ankyrin_rpt-contain_sf"/>
</dbReference>
<dbReference type="InterPro" id="IPR001245">
    <property type="entry name" value="Ser-Thr/Tyr_kinase_cat_dom"/>
</dbReference>
<keyword evidence="1" id="KW-0723">Serine/threonine-protein kinase</keyword>
<dbReference type="InterPro" id="IPR017441">
    <property type="entry name" value="Protein_kinase_ATP_BS"/>
</dbReference>
<dbReference type="GO" id="GO:0005524">
    <property type="term" value="F:ATP binding"/>
    <property type="evidence" value="ECO:0007669"/>
    <property type="project" value="UniProtKB-UniRule"/>
</dbReference>
<protein>
    <submittedName>
        <fullName evidence="7">Unnamed protein product</fullName>
    </submittedName>
</protein>
<feature type="repeat" description="ANK" evidence="4">
    <location>
        <begin position="304"/>
        <end position="328"/>
    </location>
</feature>
<dbReference type="Proteomes" id="UP001165121">
    <property type="component" value="Unassembled WGS sequence"/>
</dbReference>
<dbReference type="SUPFAM" id="SSF56112">
    <property type="entry name" value="Protein kinase-like (PK-like)"/>
    <property type="match status" value="2"/>
</dbReference>
<dbReference type="PROSITE" id="PS00109">
    <property type="entry name" value="PROTEIN_KINASE_TYR"/>
    <property type="match status" value="1"/>
</dbReference>
<dbReference type="Gene3D" id="3.30.200.20">
    <property type="entry name" value="Phosphorylase Kinase, domain 1"/>
    <property type="match status" value="2"/>
</dbReference>
<reference evidence="7" key="1">
    <citation type="submission" date="2023-04" db="EMBL/GenBank/DDBJ databases">
        <title>Phytophthora fragariaefolia NBRC 109709.</title>
        <authorList>
            <person name="Ichikawa N."/>
            <person name="Sato H."/>
            <person name="Tonouchi N."/>
        </authorList>
    </citation>
    <scope>NUCLEOTIDE SEQUENCE</scope>
    <source>
        <strain evidence="7">NBRC 109709</strain>
    </source>
</reference>
<evidence type="ECO:0000256" key="4">
    <source>
        <dbReference type="PROSITE-ProRule" id="PRU00023"/>
    </source>
</evidence>
<dbReference type="SMART" id="SM00248">
    <property type="entry name" value="ANK"/>
    <property type="match status" value="10"/>
</dbReference>
<keyword evidence="1" id="KW-0808">Transferase</keyword>
<dbReference type="SUPFAM" id="SSF48403">
    <property type="entry name" value="Ankyrin repeat"/>
    <property type="match status" value="1"/>
</dbReference>
<dbReference type="OrthoDB" id="635774at2759"/>
<dbReference type="PROSITE" id="PS00108">
    <property type="entry name" value="PROTEIN_KINASE_ST"/>
    <property type="match status" value="1"/>
</dbReference>
<dbReference type="Gene3D" id="1.10.510.10">
    <property type="entry name" value="Transferase(Phosphotransferase) domain 1"/>
    <property type="match status" value="2"/>
</dbReference>
<dbReference type="InterPro" id="IPR008271">
    <property type="entry name" value="Ser/Thr_kinase_AS"/>
</dbReference>
<dbReference type="Pfam" id="PF12796">
    <property type="entry name" value="Ank_2"/>
    <property type="match status" value="3"/>
</dbReference>
<dbReference type="Gene3D" id="1.25.40.20">
    <property type="entry name" value="Ankyrin repeat-containing domain"/>
    <property type="match status" value="3"/>
</dbReference>
<evidence type="ECO:0000256" key="3">
    <source>
        <dbReference type="ARBA" id="ARBA00022840"/>
    </source>
</evidence>
<accession>A0A9W6U7Z0</accession>
<keyword evidence="3 5" id="KW-0067">ATP-binding</keyword>
<feature type="repeat" description="ANK" evidence="4">
    <location>
        <begin position="201"/>
        <end position="234"/>
    </location>
</feature>
<dbReference type="EMBL" id="BSXT01000459">
    <property type="protein sequence ID" value="GMF28034.1"/>
    <property type="molecule type" value="Genomic_DNA"/>
</dbReference>
<evidence type="ECO:0000256" key="1">
    <source>
        <dbReference type="ARBA" id="ARBA00022527"/>
    </source>
</evidence>
<dbReference type="Pfam" id="PF00069">
    <property type="entry name" value="Pkinase"/>
    <property type="match status" value="1"/>
</dbReference>
<feature type="repeat" description="ANK" evidence="4">
    <location>
        <begin position="96"/>
        <end position="129"/>
    </location>
</feature>
<keyword evidence="2 5" id="KW-0547">Nucleotide-binding</keyword>
<dbReference type="SMART" id="SM00220">
    <property type="entry name" value="S_TKc"/>
    <property type="match status" value="2"/>
</dbReference>
<organism evidence="7 8">
    <name type="scientific">Phytophthora fragariaefolia</name>
    <dbReference type="NCBI Taxonomy" id="1490495"/>
    <lineage>
        <taxon>Eukaryota</taxon>
        <taxon>Sar</taxon>
        <taxon>Stramenopiles</taxon>
        <taxon>Oomycota</taxon>
        <taxon>Peronosporomycetes</taxon>
        <taxon>Peronosporales</taxon>
        <taxon>Peronosporaceae</taxon>
        <taxon>Phytophthora</taxon>
    </lineage>
</organism>
<feature type="domain" description="Protein kinase" evidence="6">
    <location>
        <begin position="847"/>
        <end position="1138"/>
    </location>
</feature>
<feature type="domain" description="Protein kinase" evidence="6">
    <location>
        <begin position="397"/>
        <end position="672"/>
    </location>
</feature>
<dbReference type="InterPro" id="IPR008266">
    <property type="entry name" value="Tyr_kinase_AS"/>
</dbReference>
<evidence type="ECO:0000256" key="5">
    <source>
        <dbReference type="PROSITE-ProRule" id="PRU10141"/>
    </source>
</evidence>
<dbReference type="InterPro" id="IPR011009">
    <property type="entry name" value="Kinase-like_dom_sf"/>
</dbReference>
<dbReference type="PANTHER" id="PTHR24184">
    <property type="entry name" value="SI:CH211-189E2.2"/>
    <property type="match status" value="1"/>
</dbReference>
<evidence type="ECO:0000259" key="6">
    <source>
        <dbReference type="PROSITE" id="PS50011"/>
    </source>
</evidence>
<evidence type="ECO:0000256" key="2">
    <source>
        <dbReference type="ARBA" id="ARBA00022741"/>
    </source>
</evidence>
<keyword evidence="8" id="KW-1185">Reference proteome</keyword>
<proteinExistence type="predicted"/>
<dbReference type="PROSITE" id="PS50011">
    <property type="entry name" value="PROTEIN_KINASE_DOM"/>
    <property type="match status" value="2"/>
</dbReference>
<dbReference type="PROSITE" id="PS50088">
    <property type="entry name" value="ANK_REPEAT"/>
    <property type="match status" value="4"/>
</dbReference>
<feature type="binding site" evidence="5">
    <location>
        <position position="874"/>
    </location>
    <ligand>
        <name>ATP</name>
        <dbReference type="ChEBI" id="CHEBI:30616"/>
    </ligand>
</feature>
<dbReference type="GO" id="GO:0004674">
    <property type="term" value="F:protein serine/threonine kinase activity"/>
    <property type="evidence" value="ECO:0007669"/>
    <property type="project" value="UniProtKB-KW"/>
</dbReference>
<keyword evidence="1" id="KW-0418">Kinase</keyword>
<sequence length="1321" mass="147909">MNTNPCSAEAEKLNRLQLILQQGGEVDNEQELVAAAKENQLDVLRFLVHDCGADVEVKTDSRYRALNKAAAEGHLEVVRFLVNECGASVNRKPTILGWTPLMIAAGRGHLDVVRFFVDECGANVNTKGGVIGVTPLMEAAEGGHLEVVRFLVIDCGAIVNTKHMILRSTALILAAGKGHTDVVRFLVNDCGADTDTSSLIFGETALLMAAKGGHYDVVRFLVNDCGADVNAKHGILGWNPLMEAAREGHCDVVRFLVNDSKANIHSKDAAKETALMKAAERGHLDVVQFLVCDGDADVSARNRDENTVLMMAAEAGHIDVVEFLVNNGGADANAKNKSGKTATRLAVDRGYYDVARLLTQFVSPERQPCIEESAGNVEHTSSPFDRSSSSFIDPAEVELGELTHRKDIGGDFYAKWLDADVVAKLFIPDASHSTLEHETRVWHKLRHPNVIKLYGVCQAESNVNFLVCEYASQGSLAEYVKSSFTSGSAKPPRMWKYLYEAALGLAYLHNAKIVHGDLRCSNILIGSDELAKLSNFGLAGVTKKSRSTHGVVGSTHWLAPEVLEGKASSLESDVYSLGMCILEAETGKKPWSTEDDFAVKYWKRRWNKEPRKSVPYDESDYYNPDPDPHDMFVRKDAPDFVQRSRELVWHMCCREPRQRKTLSSVVKELEVLSIKESLNSSRPQLEPSGTITLGEYRSGQANELWIKLQTSISETNDMEIRQLFDKLKLAHNLLQESEQSEHLLDHYYSLITDLYETVTMTPEEAHVLELASTQATNVIMYSFGCRMDSLLHSLRVSSPRPRKLTKVISRISAELKTLVDSSSRETQWKRITQRLPVWFFPMQNLNFDKGNRLGAGAFGTVHRAKWLDSEVVVKTLILPGLKNASDVQSYHSSISASIVQAPTDWETKHASKLTEFHQEADTWYKLSHPHVVRLFGACHIGKPFFVCEYATQGTLVNYLREHPDELWTKLHEAALGVQYIHARRVVHGDLKGNNIVVGSDLKAKVTDFGLSFLAGSEHTGRISGAWHWVAPECLIESKAEEAEARAKPTFESDVYSLGMCIVEAMRVIEGVRSGDVSYRCLPWGGLDNTVVKYHATKGKLPPRPTCEDSQWELVKRMCSKKPEDRIKISAVVDELKRMADESTDTNNQDDHAIEANDVNMDHTTEGLAVVETRKLLTKWQVDTRQRSESLIVLYSRLWEHVEYVRGQITNDANFAACWSVFHFLVGEAQRSTTTMKDMDNKMISLTQTTMRCYALHRRLNKLCDVYFLERFKTEHQAPSFADTNFHGQVKSMNLKQKYLAWLTQVGKRRTPKSEKYSTTSI</sequence>
<gene>
    <name evidence="7" type="ORF">Pfra01_000570900</name>
</gene>
<dbReference type="PANTHER" id="PTHR24184:SF11">
    <property type="entry name" value="ANKYRIN REPEAT AND SOCS BOX CONTAINING 3"/>
    <property type="match status" value="1"/>
</dbReference>
<comment type="caution">
    <text evidence="7">The sequence shown here is derived from an EMBL/GenBank/DDBJ whole genome shotgun (WGS) entry which is preliminary data.</text>
</comment>
<evidence type="ECO:0000313" key="8">
    <source>
        <dbReference type="Proteomes" id="UP001165121"/>
    </source>
</evidence>
<evidence type="ECO:0000313" key="7">
    <source>
        <dbReference type="EMBL" id="GMF28034.1"/>
    </source>
</evidence>
<dbReference type="InterPro" id="IPR002110">
    <property type="entry name" value="Ankyrin_rpt"/>
</dbReference>
<dbReference type="PROSITE" id="PS00107">
    <property type="entry name" value="PROTEIN_KINASE_ATP"/>
    <property type="match status" value="1"/>
</dbReference>
<feature type="repeat" description="ANK" evidence="4">
    <location>
        <begin position="131"/>
        <end position="164"/>
    </location>
</feature>